<dbReference type="Proteomes" id="UP000265816">
    <property type="component" value="Unassembled WGS sequence"/>
</dbReference>
<organism evidence="1 2">
    <name type="scientific">Mesobacillus zeae</name>
    <dbReference type="NCBI Taxonomy" id="1917180"/>
    <lineage>
        <taxon>Bacteria</taxon>
        <taxon>Bacillati</taxon>
        <taxon>Bacillota</taxon>
        <taxon>Bacilli</taxon>
        <taxon>Bacillales</taxon>
        <taxon>Bacillaceae</taxon>
        <taxon>Mesobacillus</taxon>
    </lineage>
</organism>
<evidence type="ECO:0000313" key="2">
    <source>
        <dbReference type="Proteomes" id="UP000265816"/>
    </source>
</evidence>
<protein>
    <submittedName>
        <fullName evidence="1">Uncharacterized protein</fullName>
    </submittedName>
</protein>
<dbReference type="AlphaFoldDB" id="A0A398BF36"/>
<accession>A0A398BF36</accession>
<evidence type="ECO:0000313" key="1">
    <source>
        <dbReference type="EMBL" id="RID88979.1"/>
    </source>
</evidence>
<dbReference type="EMBL" id="QWVT01000001">
    <property type="protein sequence ID" value="RID88979.1"/>
    <property type="molecule type" value="Genomic_DNA"/>
</dbReference>
<sequence length="65" mass="7323">MNKELYVLGVFDDDGDLTEFVRKGRNWSISGYDSIGSAKRGLSQSIKYGRRDIRIVKANGLEVVE</sequence>
<dbReference type="RefSeq" id="WP_119110891.1">
    <property type="nucleotide sequence ID" value="NZ_CBCSEO010000001.1"/>
</dbReference>
<comment type="caution">
    <text evidence="1">The sequence shown here is derived from an EMBL/GenBank/DDBJ whole genome shotgun (WGS) entry which is preliminary data.</text>
</comment>
<name>A0A398BF36_9BACI</name>
<gene>
    <name evidence="1" type="ORF">D1970_00315</name>
</gene>
<proteinExistence type="predicted"/>
<keyword evidence="2" id="KW-1185">Reference proteome</keyword>
<reference evidence="1 2" key="1">
    <citation type="submission" date="2018-08" db="EMBL/GenBank/DDBJ databases">
        <title>Bacillus jemisoniae sp. nov., Bacillus chryseoplanitiae sp. nov., Bacillus resnikiae sp. nov., and Bacillus frankliniae sp. nov., isolated from Viking spacecraft and associated surfaces.</title>
        <authorList>
            <person name="Seuylemezian A."/>
            <person name="Vaishampayan P."/>
        </authorList>
    </citation>
    <scope>NUCLEOTIDE SEQUENCE [LARGE SCALE GENOMIC DNA]</scope>
    <source>
        <strain evidence="1 2">JJ-247</strain>
    </source>
</reference>